<dbReference type="HOGENOM" id="CLU_2429590_0_0_1"/>
<reference evidence="2" key="1">
    <citation type="submission" date="2013-02" db="EMBL/GenBank/DDBJ databases">
        <authorList>
            <person name="Hughes D."/>
        </authorList>
    </citation>
    <scope>NUCLEOTIDE SEQUENCE</scope>
    <source>
        <strain>Durham</strain>
        <strain evidence="2">NC isolate 2 -- Noor lab</strain>
    </source>
</reference>
<dbReference type="EMBL" id="CAQQ02159025">
    <property type="status" value="NOT_ANNOTATED_CDS"/>
    <property type="molecule type" value="Genomic_DNA"/>
</dbReference>
<organism evidence="1 2">
    <name type="scientific">Megaselia scalaris</name>
    <name type="common">Humpbacked fly</name>
    <name type="synonym">Phora scalaris</name>
    <dbReference type="NCBI Taxonomy" id="36166"/>
    <lineage>
        <taxon>Eukaryota</taxon>
        <taxon>Metazoa</taxon>
        <taxon>Ecdysozoa</taxon>
        <taxon>Arthropoda</taxon>
        <taxon>Hexapoda</taxon>
        <taxon>Insecta</taxon>
        <taxon>Pterygota</taxon>
        <taxon>Neoptera</taxon>
        <taxon>Endopterygota</taxon>
        <taxon>Diptera</taxon>
        <taxon>Brachycera</taxon>
        <taxon>Muscomorpha</taxon>
        <taxon>Platypezoidea</taxon>
        <taxon>Phoridae</taxon>
        <taxon>Megaseliini</taxon>
        <taxon>Megaselia</taxon>
    </lineage>
</organism>
<dbReference type="EMBL" id="CAQQ02159024">
    <property type="status" value="NOT_ANNOTATED_CDS"/>
    <property type="molecule type" value="Genomic_DNA"/>
</dbReference>
<protein>
    <submittedName>
        <fullName evidence="1">Uncharacterized protein</fullName>
    </submittedName>
</protein>
<dbReference type="EMBL" id="CAQQ02159021">
    <property type="status" value="NOT_ANNOTATED_CDS"/>
    <property type="molecule type" value="Genomic_DNA"/>
</dbReference>
<dbReference type="Proteomes" id="UP000015102">
    <property type="component" value="Unassembled WGS sequence"/>
</dbReference>
<evidence type="ECO:0000313" key="1">
    <source>
        <dbReference type="EnsemblMetazoa" id="MESCA000097-PA"/>
    </source>
</evidence>
<accession>T1GA52</accession>
<dbReference type="AlphaFoldDB" id="T1GA52"/>
<dbReference type="EMBL" id="CAQQ02159023">
    <property type="status" value="NOT_ANNOTATED_CDS"/>
    <property type="molecule type" value="Genomic_DNA"/>
</dbReference>
<proteinExistence type="predicted"/>
<reference evidence="1" key="2">
    <citation type="submission" date="2015-06" db="UniProtKB">
        <authorList>
            <consortium name="EnsemblMetazoa"/>
        </authorList>
    </citation>
    <scope>IDENTIFICATION</scope>
</reference>
<sequence length="91" mass="10747">MKNEITISKTKYCSTEDQEIKEQNIFKYFNRGENNWIPTIGISLFAIYREYKSLLWLDVPIWLVGDPVSLILHPLRGYTFLSTIFAYVHSK</sequence>
<keyword evidence="2" id="KW-1185">Reference proteome</keyword>
<evidence type="ECO:0000313" key="2">
    <source>
        <dbReference type="Proteomes" id="UP000015102"/>
    </source>
</evidence>
<dbReference type="EMBL" id="CAQQ02159022">
    <property type="status" value="NOT_ANNOTATED_CDS"/>
    <property type="molecule type" value="Genomic_DNA"/>
</dbReference>
<dbReference type="EnsemblMetazoa" id="MESCA000097-RA">
    <property type="protein sequence ID" value="MESCA000097-PA"/>
    <property type="gene ID" value="MESCA000097"/>
</dbReference>
<name>T1GA52_MEGSC</name>